<gene>
    <name evidence="2" type="ORF">CVLEPA_LOCUS26552</name>
</gene>
<evidence type="ECO:0000313" key="2">
    <source>
        <dbReference type="EMBL" id="CAK8693250.1"/>
    </source>
</evidence>
<dbReference type="Proteomes" id="UP001642483">
    <property type="component" value="Unassembled WGS sequence"/>
</dbReference>
<sequence length="55" mass="6180">MLVLKVSSYQQSGLKNGDPFKTDSPSSSKQPMTEQILERTQIHVSAVMRNDEARD</sequence>
<comment type="caution">
    <text evidence="2">The sequence shown here is derived from an EMBL/GenBank/DDBJ whole genome shotgun (WGS) entry which is preliminary data.</text>
</comment>
<evidence type="ECO:0000256" key="1">
    <source>
        <dbReference type="SAM" id="MobiDB-lite"/>
    </source>
</evidence>
<dbReference type="EMBL" id="CAWYQH010000130">
    <property type="protein sequence ID" value="CAK8693250.1"/>
    <property type="molecule type" value="Genomic_DNA"/>
</dbReference>
<reference evidence="2 3" key="1">
    <citation type="submission" date="2024-02" db="EMBL/GenBank/DDBJ databases">
        <authorList>
            <person name="Daric V."/>
            <person name="Darras S."/>
        </authorList>
    </citation>
    <scope>NUCLEOTIDE SEQUENCE [LARGE SCALE GENOMIC DNA]</scope>
</reference>
<keyword evidence="3" id="KW-1185">Reference proteome</keyword>
<proteinExistence type="predicted"/>
<protein>
    <submittedName>
        <fullName evidence="2">Uncharacterized protein</fullName>
    </submittedName>
</protein>
<feature type="region of interest" description="Disordered" evidence="1">
    <location>
        <begin position="1"/>
        <end position="35"/>
    </location>
</feature>
<name>A0ABP0GNY5_CLALP</name>
<evidence type="ECO:0000313" key="3">
    <source>
        <dbReference type="Proteomes" id="UP001642483"/>
    </source>
</evidence>
<feature type="compositionally biased region" description="Polar residues" evidence="1">
    <location>
        <begin position="23"/>
        <end position="33"/>
    </location>
</feature>
<organism evidence="2 3">
    <name type="scientific">Clavelina lepadiformis</name>
    <name type="common">Light-bulb sea squirt</name>
    <name type="synonym">Ascidia lepadiformis</name>
    <dbReference type="NCBI Taxonomy" id="159417"/>
    <lineage>
        <taxon>Eukaryota</taxon>
        <taxon>Metazoa</taxon>
        <taxon>Chordata</taxon>
        <taxon>Tunicata</taxon>
        <taxon>Ascidiacea</taxon>
        <taxon>Aplousobranchia</taxon>
        <taxon>Clavelinidae</taxon>
        <taxon>Clavelina</taxon>
    </lineage>
</organism>
<accession>A0ABP0GNY5</accession>